<organism evidence="2 3">
    <name type="scientific">Dillenia turbinata</name>
    <dbReference type="NCBI Taxonomy" id="194707"/>
    <lineage>
        <taxon>Eukaryota</taxon>
        <taxon>Viridiplantae</taxon>
        <taxon>Streptophyta</taxon>
        <taxon>Embryophyta</taxon>
        <taxon>Tracheophyta</taxon>
        <taxon>Spermatophyta</taxon>
        <taxon>Magnoliopsida</taxon>
        <taxon>eudicotyledons</taxon>
        <taxon>Gunneridae</taxon>
        <taxon>Pentapetalae</taxon>
        <taxon>Dilleniales</taxon>
        <taxon>Dilleniaceae</taxon>
        <taxon>Dillenia</taxon>
    </lineage>
</organism>
<keyword evidence="3" id="KW-1185">Reference proteome</keyword>
<evidence type="ECO:0000313" key="2">
    <source>
        <dbReference type="EMBL" id="KAK6919844.1"/>
    </source>
</evidence>
<feature type="compositionally biased region" description="Polar residues" evidence="1">
    <location>
        <begin position="75"/>
        <end position="95"/>
    </location>
</feature>
<sequence>MQRTNCNLQLSLDLGSSSNKPKSSGEESLESSTATMDQPFAIFFKGLLCDFDVTDFRAKAIIWCASRETDERSSPILSPSPQFQLCSPPGSSVKRSLQKFLQERKNRIRATSPYKYPSPPSTESMLS</sequence>
<dbReference type="InterPro" id="IPR040390">
    <property type="entry name" value="TIFY/JAZ"/>
</dbReference>
<evidence type="ECO:0000256" key="1">
    <source>
        <dbReference type="SAM" id="MobiDB-lite"/>
    </source>
</evidence>
<feature type="region of interest" description="Disordered" evidence="1">
    <location>
        <begin position="12"/>
        <end position="33"/>
    </location>
</feature>
<dbReference type="GO" id="GO:2000022">
    <property type="term" value="P:regulation of jasmonic acid mediated signaling pathway"/>
    <property type="evidence" value="ECO:0007669"/>
    <property type="project" value="TreeGrafter"/>
</dbReference>
<feature type="compositionally biased region" description="Low complexity" evidence="1">
    <location>
        <begin position="111"/>
        <end position="127"/>
    </location>
</feature>
<dbReference type="PANTHER" id="PTHR33077">
    <property type="entry name" value="PROTEIN TIFY 4A-RELATED-RELATED"/>
    <property type="match status" value="1"/>
</dbReference>
<name>A0AAN8YYG6_9MAGN</name>
<comment type="caution">
    <text evidence="2">The sequence shown here is derived from an EMBL/GenBank/DDBJ whole genome shotgun (WGS) entry which is preliminary data.</text>
</comment>
<protein>
    <submittedName>
        <fullName evidence="2">CO/COL/TOC1, conserved site</fullName>
    </submittedName>
</protein>
<proteinExistence type="predicted"/>
<dbReference type="EMBL" id="JBAMMX010000021">
    <property type="protein sequence ID" value="KAK6919844.1"/>
    <property type="molecule type" value="Genomic_DNA"/>
</dbReference>
<dbReference type="GO" id="GO:0005634">
    <property type="term" value="C:nucleus"/>
    <property type="evidence" value="ECO:0007669"/>
    <property type="project" value="TreeGrafter"/>
</dbReference>
<reference evidence="2 3" key="1">
    <citation type="submission" date="2023-12" db="EMBL/GenBank/DDBJ databases">
        <title>A high-quality genome assembly for Dillenia turbinata (Dilleniales).</title>
        <authorList>
            <person name="Chanderbali A."/>
        </authorList>
    </citation>
    <scope>NUCLEOTIDE SEQUENCE [LARGE SCALE GENOMIC DNA]</scope>
    <source>
        <strain evidence="2">LSX21</strain>
        <tissue evidence="2">Leaf</tissue>
    </source>
</reference>
<dbReference type="GO" id="GO:0009611">
    <property type="term" value="P:response to wounding"/>
    <property type="evidence" value="ECO:0007669"/>
    <property type="project" value="TreeGrafter"/>
</dbReference>
<gene>
    <name evidence="2" type="ORF">RJ641_015748</name>
</gene>
<dbReference type="AlphaFoldDB" id="A0AAN8YYG6"/>
<evidence type="ECO:0000313" key="3">
    <source>
        <dbReference type="Proteomes" id="UP001370490"/>
    </source>
</evidence>
<feature type="compositionally biased region" description="Polar residues" evidence="1">
    <location>
        <begin position="12"/>
        <end position="22"/>
    </location>
</feature>
<dbReference type="Proteomes" id="UP001370490">
    <property type="component" value="Unassembled WGS sequence"/>
</dbReference>
<dbReference type="Pfam" id="PF09425">
    <property type="entry name" value="Jas_motif"/>
    <property type="match status" value="1"/>
</dbReference>
<dbReference type="PANTHER" id="PTHR33077:SF17">
    <property type="entry name" value="PROTEIN TIFY 5B"/>
    <property type="match status" value="1"/>
</dbReference>
<dbReference type="GO" id="GO:0031347">
    <property type="term" value="P:regulation of defense response"/>
    <property type="evidence" value="ECO:0007669"/>
    <property type="project" value="TreeGrafter"/>
</dbReference>
<feature type="region of interest" description="Disordered" evidence="1">
    <location>
        <begin position="68"/>
        <end position="127"/>
    </location>
</feature>
<accession>A0AAN8YYG6</accession>
<dbReference type="InterPro" id="IPR018467">
    <property type="entry name" value="CCT_CS"/>
</dbReference>